<dbReference type="InterPro" id="IPR005116">
    <property type="entry name" value="Transp-assoc_OB_typ1"/>
</dbReference>
<feature type="domain" description="Mop" evidence="3">
    <location>
        <begin position="62"/>
        <end position="127"/>
    </location>
</feature>
<evidence type="ECO:0000313" key="4">
    <source>
        <dbReference type="EMBL" id="MFC5915084.1"/>
    </source>
</evidence>
<evidence type="ECO:0000256" key="2">
    <source>
        <dbReference type="PROSITE-ProRule" id="PRU01213"/>
    </source>
</evidence>
<dbReference type="SUPFAM" id="SSF50331">
    <property type="entry name" value="MOP-like"/>
    <property type="match status" value="1"/>
</dbReference>
<dbReference type="Pfam" id="PF00376">
    <property type="entry name" value="MerR"/>
    <property type="match status" value="1"/>
</dbReference>
<dbReference type="Gene3D" id="2.40.50.100">
    <property type="match status" value="1"/>
</dbReference>
<keyword evidence="5" id="KW-1185">Reference proteome</keyword>
<reference evidence="5" key="1">
    <citation type="journal article" date="2019" name="Int. J. Syst. Evol. Microbiol.">
        <title>The Global Catalogue of Microorganisms (GCM) 10K type strain sequencing project: providing services to taxonomists for standard genome sequencing and annotation.</title>
        <authorList>
            <consortium name="The Broad Institute Genomics Platform"/>
            <consortium name="The Broad Institute Genome Sequencing Center for Infectious Disease"/>
            <person name="Wu L."/>
            <person name="Ma J."/>
        </authorList>
    </citation>
    <scope>NUCLEOTIDE SEQUENCE [LARGE SCALE GENOMIC DNA]</scope>
    <source>
        <strain evidence="5">JCM 4147</strain>
    </source>
</reference>
<dbReference type="Gene3D" id="1.10.1660.10">
    <property type="match status" value="1"/>
</dbReference>
<dbReference type="InterPro" id="IPR010093">
    <property type="entry name" value="SinI_DNA-bd"/>
</dbReference>
<proteinExistence type="predicted"/>
<evidence type="ECO:0000313" key="5">
    <source>
        <dbReference type="Proteomes" id="UP001596200"/>
    </source>
</evidence>
<dbReference type="EMBL" id="JBHSPU010000016">
    <property type="protein sequence ID" value="MFC5915084.1"/>
    <property type="molecule type" value="Genomic_DNA"/>
</dbReference>
<dbReference type="InterPro" id="IPR000551">
    <property type="entry name" value="MerR-type_HTH_dom"/>
</dbReference>
<organism evidence="4 5">
    <name type="scientific">Streptomyces pulveraceus</name>
    <dbReference type="NCBI Taxonomy" id="68258"/>
    <lineage>
        <taxon>Bacteria</taxon>
        <taxon>Bacillati</taxon>
        <taxon>Actinomycetota</taxon>
        <taxon>Actinomycetes</taxon>
        <taxon>Kitasatosporales</taxon>
        <taxon>Streptomycetaceae</taxon>
        <taxon>Streptomyces</taxon>
    </lineage>
</organism>
<dbReference type="RefSeq" id="WP_329919038.1">
    <property type="nucleotide sequence ID" value="NZ_BAAATU010000052.1"/>
</dbReference>
<dbReference type="Proteomes" id="UP001596200">
    <property type="component" value="Unassembled WGS sequence"/>
</dbReference>
<dbReference type="InterPro" id="IPR008995">
    <property type="entry name" value="Mo/tungstate-bd_C_term_dom"/>
</dbReference>
<sequence length="128" mass="13378">MHTYRMGDAAALLGVSADTVRRLVDGGKLTAERDGTGHRIIPGPALAAYARQVHRTKPNATGTSARNRLSGIVTDVILGDVSAQVEIQAGPFRVVATVSRESAEELALEPGVPAVAVIKSTNVVVDRP</sequence>
<evidence type="ECO:0000256" key="1">
    <source>
        <dbReference type="ARBA" id="ARBA00022505"/>
    </source>
</evidence>
<dbReference type="InterPro" id="IPR004606">
    <property type="entry name" value="Mop_domain"/>
</dbReference>
<dbReference type="NCBIfam" id="TIGR01764">
    <property type="entry name" value="excise"/>
    <property type="match status" value="1"/>
</dbReference>
<dbReference type="NCBIfam" id="TIGR00638">
    <property type="entry name" value="Mop"/>
    <property type="match status" value="1"/>
</dbReference>
<dbReference type="Pfam" id="PF03459">
    <property type="entry name" value="TOBE"/>
    <property type="match status" value="1"/>
</dbReference>
<evidence type="ECO:0000259" key="3">
    <source>
        <dbReference type="PROSITE" id="PS51866"/>
    </source>
</evidence>
<protein>
    <submittedName>
        <fullName evidence="4">Molybdopterin-binding protein</fullName>
    </submittedName>
</protein>
<keyword evidence="1 2" id="KW-0500">Molybdenum</keyword>
<gene>
    <name evidence="4" type="ORF">ACFP1B_16905</name>
</gene>
<comment type="caution">
    <text evidence="4">The sequence shown here is derived from an EMBL/GenBank/DDBJ whole genome shotgun (WGS) entry which is preliminary data.</text>
</comment>
<name>A0ABW1GJW6_9ACTN</name>
<accession>A0ABW1GJW6</accession>
<dbReference type="PROSITE" id="PS51866">
    <property type="entry name" value="MOP"/>
    <property type="match status" value="1"/>
</dbReference>